<dbReference type="InterPro" id="IPR010368">
    <property type="entry name" value="Com_YlbF"/>
</dbReference>
<dbReference type="Pfam" id="PF06133">
    <property type="entry name" value="Com_YlbF"/>
    <property type="match status" value="1"/>
</dbReference>
<accession>A0A367CCP5</accession>
<dbReference type="Proteomes" id="UP000252797">
    <property type="component" value="Unassembled WGS sequence"/>
</dbReference>
<dbReference type="Gene3D" id="1.20.1500.10">
    <property type="entry name" value="YheA/YmcA-like"/>
    <property type="match status" value="1"/>
</dbReference>
<dbReference type="InterPro" id="IPR052767">
    <property type="entry name" value="Bact_com_dev_regulator"/>
</dbReference>
<dbReference type="AlphaFoldDB" id="A0A367CCP5"/>
<comment type="caution">
    <text evidence="1">The sequence shown here is derived from an EMBL/GenBank/DDBJ whole genome shotgun (WGS) entry which is preliminary data.</text>
</comment>
<dbReference type="PANTHER" id="PTHR38448">
    <property type="entry name" value="REGULATORY PROTEIN YLBF-RELATED"/>
    <property type="match status" value="1"/>
</dbReference>
<dbReference type="PANTHER" id="PTHR38448:SF2">
    <property type="entry name" value="REGULATORY PROTEIN YLBF"/>
    <property type="match status" value="1"/>
</dbReference>
<dbReference type="InterPro" id="IPR023378">
    <property type="entry name" value="YheA/YmcA-like_dom_sf"/>
</dbReference>
<dbReference type="RefSeq" id="WP_113845482.1">
    <property type="nucleotide sequence ID" value="NZ_CABGJE010000001.1"/>
</dbReference>
<dbReference type="EMBL" id="LEPB01000004">
    <property type="protein sequence ID" value="RCA10421.1"/>
    <property type="molecule type" value="Genomic_DNA"/>
</dbReference>
<proteinExistence type="predicted"/>
<dbReference type="SUPFAM" id="SSF158622">
    <property type="entry name" value="YheA/YmcA-like"/>
    <property type="match status" value="1"/>
</dbReference>
<gene>
    <name evidence="1" type="ORF">EA71_01172</name>
</gene>
<reference evidence="1 2" key="1">
    <citation type="submission" date="2015-06" db="EMBL/GenBank/DDBJ databases">
        <title>The Genome Sequence of Enterococcus durans 4EA1.</title>
        <authorList>
            <consortium name="The Broad Institute Genomics Platform"/>
            <consortium name="The Broad Institute Genome Sequencing Center for Infectious Disease"/>
            <person name="Earl A.M."/>
            <person name="Van Tyne D."/>
            <person name="Lebreton F."/>
            <person name="Saavedra J.T."/>
            <person name="Gilmore M.S."/>
            <person name="Manson Mcguire A."/>
            <person name="Clock S."/>
            <person name="Crupain M."/>
            <person name="Rangan U."/>
            <person name="Young S."/>
            <person name="Abouelleil A."/>
            <person name="Cao P."/>
            <person name="Chapman S.B."/>
            <person name="Griggs A."/>
            <person name="Priest M."/>
            <person name="Shea T."/>
            <person name="Wortman J."/>
            <person name="Nusbaum C."/>
            <person name="Birren B."/>
        </authorList>
    </citation>
    <scope>NUCLEOTIDE SEQUENCE [LARGE SCALE GENOMIC DNA]</scope>
    <source>
        <strain evidence="1 2">4EA1</strain>
    </source>
</reference>
<sequence>MIINEELFVLEDQCKRLAKCIIESHTMSEYMKTKKQMEQSEEVAKLKADFFKKKEDYEKIAPYKEYAPGYKETYLAVRKAKRQLDLNDSVAAFRIQETQLQNILDEISRELAQAVSSEIKIDAGNPFFEKGRHAGCGGNCHGNRKQSI</sequence>
<evidence type="ECO:0000313" key="2">
    <source>
        <dbReference type="Proteomes" id="UP000252797"/>
    </source>
</evidence>
<organism evidence="1 2">
    <name type="scientific">Enterococcus durans</name>
    <dbReference type="NCBI Taxonomy" id="53345"/>
    <lineage>
        <taxon>Bacteria</taxon>
        <taxon>Bacillati</taxon>
        <taxon>Bacillota</taxon>
        <taxon>Bacilli</taxon>
        <taxon>Lactobacillales</taxon>
        <taxon>Enterococcaceae</taxon>
        <taxon>Enterococcus</taxon>
    </lineage>
</organism>
<protein>
    <submittedName>
        <fullName evidence="1">Uncharacterized protein</fullName>
    </submittedName>
</protein>
<evidence type="ECO:0000313" key="1">
    <source>
        <dbReference type="EMBL" id="RCA10421.1"/>
    </source>
</evidence>
<name>A0A367CCP5_9ENTE</name>